<sequence length="292" mass="34760">MSVVKIPDASGKTITLLEWDGRFYPNFSTEIVMNVPSAKLRDDDILLCSYATSGTHWMSEICRMLIHGRTDIEIKPKVHFMLEIIPQETLDKEPSPRLLNTHYRFDRMPADLKTKKTKIVYIRRNPKDVVVSFYNHTLKLRQLYEYEGEFKDYFELFLDGKVDYGSWFDYVKDWEKTMAENPDLPILDCTYEDLKEDPIREIRRLADFLGVERNENLFKSIAESCNIDIMRARFKGHFKFLSLTVEDEERTFCRKGETGDWKNWFTVAQNERFDQIYKQRMADSKLKFKFTL</sequence>
<accession>A0AAN8JIN4</accession>
<evidence type="ECO:0000313" key="4">
    <source>
        <dbReference type="EMBL" id="KAK6178082.1"/>
    </source>
</evidence>
<evidence type="ECO:0000313" key="5">
    <source>
        <dbReference type="Proteomes" id="UP001347796"/>
    </source>
</evidence>
<feature type="domain" description="Sulfotransferase" evidence="3">
    <location>
        <begin position="42"/>
        <end position="284"/>
    </location>
</feature>
<gene>
    <name evidence="4" type="ORF">SNE40_012913</name>
</gene>
<dbReference type="SUPFAM" id="SSF52540">
    <property type="entry name" value="P-loop containing nucleoside triphosphate hydrolases"/>
    <property type="match status" value="1"/>
</dbReference>
<name>A0AAN8JIN4_PATCE</name>
<dbReference type="PANTHER" id="PTHR11783">
    <property type="entry name" value="SULFOTRANSFERASE SULT"/>
    <property type="match status" value="1"/>
</dbReference>
<organism evidence="4 5">
    <name type="scientific">Patella caerulea</name>
    <name type="common">Rayed Mediterranean limpet</name>
    <dbReference type="NCBI Taxonomy" id="87958"/>
    <lineage>
        <taxon>Eukaryota</taxon>
        <taxon>Metazoa</taxon>
        <taxon>Spiralia</taxon>
        <taxon>Lophotrochozoa</taxon>
        <taxon>Mollusca</taxon>
        <taxon>Gastropoda</taxon>
        <taxon>Patellogastropoda</taxon>
        <taxon>Patelloidea</taxon>
        <taxon>Patellidae</taxon>
        <taxon>Patella</taxon>
    </lineage>
</organism>
<dbReference type="InterPro" id="IPR027417">
    <property type="entry name" value="P-loop_NTPase"/>
</dbReference>
<comment type="similarity">
    <text evidence="1">Belongs to the sulfotransferase 1 family.</text>
</comment>
<evidence type="ECO:0000259" key="3">
    <source>
        <dbReference type="Pfam" id="PF00685"/>
    </source>
</evidence>
<evidence type="ECO:0000256" key="1">
    <source>
        <dbReference type="ARBA" id="ARBA00005771"/>
    </source>
</evidence>
<keyword evidence="5" id="KW-1185">Reference proteome</keyword>
<dbReference type="AlphaFoldDB" id="A0AAN8JIN4"/>
<evidence type="ECO:0000256" key="2">
    <source>
        <dbReference type="ARBA" id="ARBA00022679"/>
    </source>
</evidence>
<dbReference type="Pfam" id="PF00685">
    <property type="entry name" value="Sulfotransfer_1"/>
    <property type="match status" value="1"/>
</dbReference>
<protein>
    <recommendedName>
        <fullName evidence="3">Sulfotransferase domain-containing protein</fullName>
    </recommendedName>
</protein>
<keyword evidence="2" id="KW-0808">Transferase</keyword>
<dbReference type="Gene3D" id="3.40.50.300">
    <property type="entry name" value="P-loop containing nucleotide triphosphate hydrolases"/>
    <property type="match status" value="1"/>
</dbReference>
<dbReference type="InterPro" id="IPR000863">
    <property type="entry name" value="Sulfotransferase_dom"/>
</dbReference>
<dbReference type="EMBL" id="JAZGQO010000009">
    <property type="protein sequence ID" value="KAK6178082.1"/>
    <property type="molecule type" value="Genomic_DNA"/>
</dbReference>
<comment type="caution">
    <text evidence="4">The sequence shown here is derived from an EMBL/GenBank/DDBJ whole genome shotgun (WGS) entry which is preliminary data.</text>
</comment>
<reference evidence="4 5" key="1">
    <citation type="submission" date="2024-01" db="EMBL/GenBank/DDBJ databases">
        <title>The genome of the rayed Mediterranean limpet Patella caerulea (Linnaeus, 1758).</title>
        <authorList>
            <person name="Anh-Thu Weber A."/>
            <person name="Halstead-Nussloch G."/>
        </authorList>
    </citation>
    <scope>NUCLEOTIDE SEQUENCE [LARGE SCALE GENOMIC DNA]</scope>
    <source>
        <strain evidence="4">AATW-2023a</strain>
        <tissue evidence="4">Whole specimen</tissue>
    </source>
</reference>
<dbReference type="GO" id="GO:0008146">
    <property type="term" value="F:sulfotransferase activity"/>
    <property type="evidence" value="ECO:0007669"/>
    <property type="project" value="InterPro"/>
</dbReference>
<dbReference type="Proteomes" id="UP001347796">
    <property type="component" value="Unassembled WGS sequence"/>
</dbReference>
<proteinExistence type="inferred from homology"/>